<keyword evidence="2" id="KW-1185">Reference proteome</keyword>
<feature type="non-terminal residue" evidence="1">
    <location>
        <position position="1"/>
    </location>
</feature>
<gene>
    <name evidence="1" type="ORF">AB205_0050340</name>
</gene>
<proteinExistence type="predicted"/>
<protein>
    <submittedName>
        <fullName evidence="1">Uncharacterized protein</fullName>
    </submittedName>
</protein>
<evidence type="ECO:0000313" key="1">
    <source>
        <dbReference type="EMBL" id="PIO37309.1"/>
    </source>
</evidence>
<evidence type="ECO:0000313" key="2">
    <source>
        <dbReference type="Proteomes" id="UP000228934"/>
    </source>
</evidence>
<dbReference type="EMBL" id="KV926582">
    <property type="protein sequence ID" value="PIO37309.1"/>
    <property type="molecule type" value="Genomic_DNA"/>
</dbReference>
<dbReference type="AlphaFoldDB" id="A0A2G9SAV6"/>
<dbReference type="Proteomes" id="UP000228934">
    <property type="component" value="Unassembled WGS sequence"/>
</dbReference>
<organism evidence="1 2">
    <name type="scientific">Aquarana catesbeiana</name>
    <name type="common">American bullfrog</name>
    <name type="synonym">Rana catesbeiana</name>
    <dbReference type="NCBI Taxonomy" id="8400"/>
    <lineage>
        <taxon>Eukaryota</taxon>
        <taxon>Metazoa</taxon>
        <taxon>Chordata</taxon>
        <taxon>Craniata</taxon>
        <taxon>Vertebrata</taxon>
        <taxon>Euteleostomi</taxon>
        <taxon>Amphibia</taxon>
        <taxon>Batrachia</taxon>
        <taxon>Anura</taxon>
        <taxon>Neobatrachia</taxon>
        <taxon>Ranoidea</taxon>
        <taxon>Ranidae</taxon>
        <taxon>Aquarana</taxon>
    </lineage>
</organism>
<reference evidence="2" key="1">
    <citation type="journal article" date="2017" name="Nat. Commun.">
        <title>The North American bullfrog draft genome provides insight into hormonal regulation of long noncoding RNA.</title>
        <authorList>
            <person name="Hammond S.A."/>
            <person name="Warren R.L."/>
            <person name="Vandervalk B.P."/>
            <person name="Kucuk E."/>
            <person name="Khan H."/>
            <person name="Gibb E.A."/>
            <person name="Pandoh P."/>
            <person name="Kirk H."/>
            <person name="Zhao Y."/>
            <person name="Jones M."/>
            <person name="Mungall A.J."/>
            <person name="Coope R."/>
            <person name="Pleasance S."/>
            <person name="Moore R.A."/>
            <person name="Holt R.A."/>
            <person name="Round J.M."/>
            <person name="Ohora S."/>
            <person name="Walle B.V."/>
            <person name="Veldhoen N."/>
            <person name="Helbing C.C."/>
            <person name="Birol I."/>
        </authorList>
    </citation>
    <scope>NUCLEOTIDE SEQUENCE [LARGE SCALE GENOMIC DNA]</scope>
</reference>
<accession>A0A2G9SAV6</accession>
<sequence length="38" mass="4147">IGEGLVDQILLDELGHSLTLELRGPPQFYSDCTAKCTL</sequence>
<name>A0A2G9SAV6_AQUCT</name>